<keyword evidence="2" id="KW-0067">ATP-binding</keyword>
<evidence type="ECO:0000313" key="4">
    <source>
        <dbReference type="EMBL" id="TQK77318.1"/>
    </source>
</evidence>
<dbReference type="EMBL" id="VFNV01000001">
    <property type="protein sequence ID" value="TQK77318.1"/>
    <property type="molecule type" value="Genomic_DNA"/>
</dbReference>
<gene>
    <name evidence="4" type="ORF">FB389_2043</name>
</gene>
<protein>
    <submittedName>
        <fullName evidence="4">Long-chain acyl-CoA synthetase</fullName>
    </submittedName>
</protein>
<keyword evidence="1" id="KW-0547">Nucleotide-binding</keyword>
<dbReference type="InterPro" id="IPR000873">
    <property type="entry name" value="AMP-dep_synth/lig_dom"/>
</dbReference>
<evidence type="ECO:0000313" key="5">
    <source>
        <dbReference type="Proteomes" id="UP000316181"/>
    </source>
</evidence>
<keyword evidence="5" id="KW-1185">Reference proteome</keyword>
<dbReference type="InterPro" id="IPR042099">
    <property type="entry name" value="ANL_N_sf"/>
</dbReference>
<dbReference type="PANTHER" id="PTHR43272:SF33">
    <property type="entry name" value="AMP-BINDING DOMAIN-CONTAINING PROTEIN-RELATED"/>
    <property type="match status" value="1"/>
</dbReference>
<organism evidence="4 5">
    <name type="scientific">Rarobacter incanus</name>
    <dbReference type="NCBI Taxonomy" id="153494"/>
    <lineage>
        <taxon>Bacteria</taxon>
        <taxon>Bacillati</taxon>
        <taxon>Actinomycetota</taxon>
        <taxon>Actinomycetes</taxon>
        <taxon>Micrococcales</taxon>
        <taxon>Rarobacteraceae</taxon>
        <taxon>Rarobacter</taxon>
    </lineage>
</organism>
<dbReference type="GO" id="GO:0016020">
    <property type="term" value="C:membrane"/>
    <property type="evidence" value="ECO:0007669"/>
    <property type="project" value="TreeGrafter"/>
</dbReference>
<name>A0A542SRX6_9MICO</name>
<dbReference type="SUPFAM" id="SSF56801">
    <property type="entry name" value="Acetyl-CoA synthetase-like"/>
    <property type="match status" value="1"/>
</dbReference>
<evidence type="ECO:0000256" key="2">
    <source>
        <dbReference type="ARBA" id="ARBA00022840"/>
    </source>
</evidence>
<evidence type="ECO:0000256" key="1">
    <source>
        <dbReference type="ARBA" id="ARBA00022741"/>
    </source>
</evidence>
<dbReference type="AlphaFoldDB" id="A0A542SRX6"/>
<reference evidence="4 5" key="1">
    <citation type="submission" date="2019-06" db="EMBL/GenBank/DDBJ databases">
        <title>Sequencing the genomes of 1000 actinobacteria strains.</title>
        <authorList>
            <person name="Klenk H.-P."/>
        </authorList>
    </citation>
    <scope>NUCLEOTIDE SEQUENCE [LARGE SCALE GENOMIC DNA]</scope>
    <source>
        <strain evidence="4 5">DSM 10596</strain>
    </source>
</reference>
<feature type="domain" description="AMP-dependent synthetase/ligase" evidence="3">
    <location>
        <begin position="25"/>
        <end position="428"/>
    </location>
</feature>
<dbReference type="Proteomes" id="UP000316181">
    <property type="component" value="Unassembled WGS sequence"/>
</dbReference>
<proteinExistence type="predicted"/>
<dbReference type="GO" id="GO:0004467">
    <property type="term" value="F:long-chain fatty acid-CoA ligase activity"/>
    <property type="evidence" value="ECO:0007669"/>
    <property type="project" value="TreeGrafter"/>
</dbReference>
<evidence type="ECO:0000259" key="3">
    <source>
        <dbReference type="Pfam" id="PF00501"/>
    </source>
</evidence>
<dbReference type="Pfam" id="PF23562">
    <property type="entry name" value="AMP-binding_C_3"/>
    <property type="match status" value="1"/>
</dbReference>
<accession>A0A542SRX6</accession>
<sequence length="613" mass="66512">MRETTIALMAERTDLRSVPDLLGARAAINPDHVAFARWIDGEVHDVTIARFREQVHDLAGGLIAAGVKPGDRVAIMSETCYEWALADFAIWAAGGVVVPIYETASIPQVERIVSECGVRVAFASDDSHRDVLAHALPGIAVWTFDANPGHDLAALERLGDGVDEVEIERREQLAGPDDLASIVFTSGTTGRQKGVRITHGNFVRLVVQVTQAYGEVVHDRATTIILLPLAHVLAQGLQLVSVYAGMKIVHVGDPKSAVAAMGEVRPTFMVVVPRILEKIRVAARAKAQESKVGSVFAVADRTAIAWGEHLERTQYQPDLRPSRWLVLRHRLFERLFYGRLRALMGGRVDYLLSGASALDPSLGNFFRGVGIPVIEGYGLTETTAPITGNRPGTMRAGSVGIPIPGSSVRISDEGEVLVRGVGVSPGYLNPKDDGESYTDGFYRTGDVGRLDQDGFLYIQGRLKNIIVTASGKNIAPEPWEAVVATDPIVSEAIMLGEGKPYAAAVILLDAEKAAAWARRRGSAELAQQLEAAPTTRDGIRIDDEAIRAHIQRTVDGANAAVSRAEQVRRFIVLMAVPSEDDRTLTPTLKLRRTEFLNTVAHHVHQLYQGENQS</sequence>
<dbReference type="Gene3D" id="3.40.50.12780">
    <property type="entry name" value="N-terminal domain of ligase-like"/>
    <property type="match status" value="1"/>
</dbReference>
<dbReference type="Pfam" id="PF00501">
    <property type="entry name" value="AMP-binding"/>
    <property type="match status" value="1"/>
</dbReference>
<comment type="caution">
    <text evidence="4">The sequence shown here is derived from an EMBL/GenBank/DDBJ whole genome shotgun (WGS) entry which is preliminary data.</text>
</comment>
<dbReference type="PANTHER" id="PTHR43272">
    <property type="entry name" value="LONG-CHAIN-FATTY-ACID--COA LIGASE"/>
    <property type="match status" value="1"/>
</dbReference>
<dbReference type="CDD" id="cd05907">
    <property type="entry name" value="VL_LC_FACS_like"/>
    <property type="match status" value="1"/>
</dbReference>
<dbReference type="OrthoDB" id="9803968at2"/>
<dbReference type="GO" id="GO:0005524">
    <property type="term" value="F:ATP binding"/>
    <property type="evidence" value="ECO:0007669"/>
    <property type="project" value="UniProtKB-KW"/>
</dbReference>